<dbReference type="Proteomes" id="UP000799640">
    <property type="component" value="Unassembled WGS sequence"/>
</dbReference>
<reference evidence="8" key="1">
    <citation type="journal article" date="2020" name="Stud. Mycol.">
        <title>101 Dothideomycetes genomes: a test case for predicting lifestyles and emergence of pathogens.</title>
        <authorList>
            <person name="Haridas S."/>
            <person name="Albert R."/>
            <person name="Binder M."/>
            <person name="Bloem J."/>
            <person name="Labutti K."/>
            <person name="Salamov A."/>
            <person name="Andreopoulos B."/>
            <person name="Baker S."/>
            <person name="Barry K."/>
            <person name="Bills G."/>
            <person name="Bluhm B."/>
            <person name="Cannon C."/>
            <person name="Castanera R."/>
            <person name="Culley D."/>
            <person name="Daum C."/>
            <person name="Ezra D."/>
            <person name="Gonzalez J."/>
            <person name="Henrissat B."/>
            <person name="Kuo A."/>
            <person name="Liang C."/>
            <person name="Lipzen A."/>
            <person name="Lutzoni F."/>
            <person name="Magnuson J."/>
            <person name="Mondo S."/>
            <person name="Nolan M."/>
            <person name="Ohm R."/>
            <person name="Pangilinan J."/>
            <person name="Park H.-J."/>
            <person name="Ramirez L."/>
            <person name="Alfaro M."/>
            <person name="Sun H."/>
            <person name="Tritt A."/>
            <person name="Yoshinaga Y."/>
            <person name="Zwiers L.-H."/>
            <person name="Turgeon B."/>
            <person name="Goodwin S."/>
            <person name="Spatafora J."/>
            <person name="Crous P."/>
            <person name="Grigoriev I."/>
        </authorList>
    </citation>
    <scope>NUCLEOTIDE SEQUENCE</scope>
    <source>
        <strain evidence="8">CBS 262.69</strain>
    </source>
</reference>
<evidence type="ECO:0000256" key="5">
    <source>
        <dbReference type="ARBA" id="ARBA00023128"/>
    </source>
</evidence>
<comment type="subcellular location">
    <subcellularLocation>
        <location evidence="1">Mitochondrion</location>
    </subcellularLocation>
</comment>
<dbReference type="GO" id="GO:0006412">
    <property type="term" value="P:translation"/>
    <property type="evidence" value="ECO:0007669"/>
    <property type="project" value="TreeGrafter"/>
</dbReference>
<evidence type="ECO:0000256" key="6">
    <source>
        <dbReference type="ARBA" id="ARBA00023274"/>
    </source>
</evidence>
<feature type="region of interest" description="Disordered" evidence="7">
    <location>
        <begin position="81"/>
        <end position="102"/>
    </location>
</feature>
<evidence type="ECO:0000313" key="9">
    <source>
        <dbReference type="Proteomes" id="UP000799640"/>
    </source>
</evidence>
<sequence length="114" mass="12982">MQPTAPLLRSIRRLQLTTKQAGKDYYKGTGSGSMGRHTKRGGYVVEYRKVRSYVCPAGLDKFELTPFVAKQIKTEKFTLPLDEEGNPDQRIQEEGGPKSGTLFLRRWKEVNGQY</sequence>
<dbReference type="PANTHER" id="PTHR21338">
    <property type="entry name" value="MITOCHONDRIAL RIBOSOMAL PROTEIN L41"/>
    <property type="match status" value="1"/>
</dbReference>
<evidence type="ECO:0000313" key="8">
    <source>
        <dbReference type="EMBL" id="KAF2400693.1"/>
    </source>
</evidence>
<evidence type="ECO:0000256" key="4">
    <source>
        <dbReference type="ARBA" id="ARBA00022980"/>
    </source>
</evidence>
<keyword evidence="5" id="KW-0496">Mitochondrion</keyword>
<dbReference type="GO" id="GO:0005762">
    <property type="term" value="C:mitochondrial large ribosomal subunit"/>
    <property type="evidence" value="ECO:0007669"/>
    <property type="project" value="InterPro"/>
</dbReference>
<proteinExistence type="inferred from homology"/>
<dbReference type="PANTHER" id="PTHR21338:SF0">
    <property type="entry name" value="LARGE RIBOSOMAL SUBUNIT PROTEIN ML41"/>
    <property type="match status" value="1"/>
</dbReference>
<evidence type="ECO:0000256" key="2">
    <source>
        <dbReference type="ARBA" id="ARBA00010152"/>
    </source>
</evidence>
<keyword evidence="6" id="KW-0687">Ribonucleoprotein</keyword>
<evidence type="ECO:0000256" key="1">
    <source>
        <dbReference type="ARBA" id="ARBA00004173"/>
    </source>
</evidence>
<dbReference type="AlphaFoldDB" id="A0A6G1HXA8"/>
<accession>A0A6G1HXA8</accession>
<gene>
    <name evidence="8" type="ORF">EJ06DRAFT_509508</name>
</gene>
<evidence type="ECO:0000256" key="7">
    <source>
        <dbReference type="SAM" id="MobiDB-lite"/>
    </source>
</evidence>
<dbReference type="InterPro" id="IPR019189">
    <property type="entry name" value="Ribosomal_mL41"/>
</dbReference>
<dbReference type="EMBL" id="ML996694">
    <property type="protein sequence ID" value="KAF2400693.1"/>
    <property type="molecule type" value="Genomic_DNA"/>
</dbReference>
<comment type="similarity">
    <text evidence="2">Belongs to the mitochondrion-specific ribosomal protein mL41 family.</text>
</comment>
<keyword evidence="3" id="KW-0809">Transit peptide</keyword>
<name>A0A6G1HXA8_9PEZI</name>
<keyword evidence="9" id="KW-1185">Reference proteome</keyword>
<keyword evidence="4 8" id="KW-0689">Ribosomal protein</keyword>
<organism evidence="8 9">
    <name type="scientific">Trichodelitschia bisporula</name>
    <dbReference type="NCBI Taxonomy" id="703511"/>
    <lineage>
        <taxon>Eukaryota</taxon>
        <taxon>Fungi</taxon>
        <taxon>Dikarya</taxon>
        <taxon>Ascomycota</taxon>
        <taxon>Pezizomycotina</taxon>
        <taxon>Dothideomycetes</taxon>
        <taxon>Dothideomycetes incertae sedis</taxon>
        <taxon>Phaeotrichales</taxon>
        <taxon>Phaeotrichaceae</taxon>
        <taxon>Trichodelitschia</taxon>
    </lineage>
</organism>
<protein>
    <submittedName>
        <fullName evidence="8">50S ribosomal protein-like protein YmL27</fullName>
    </submittedName>
</protein>
<dbReference type="GO" id="GO:0003735">
    <property type="term" value="F:structural constituent of ribosome"/>
    <property type="evidence" value="ECO:0007669"/>
    <property type="project" value="InterPro"/>
</dbReference>
<dbReference type="Pfam" id="PF09809">
    <property type="entry name" value="MRP-L27"/>
    <property type="match status" value="1"/>
</dbReference>
<dbReference type="OrthoDB" id="408933at2759"/>
<evidence type="ECO:0000256" key="3">
    <source>
        <dbReference type="ARBA" id="ARBA00022946"/>
    </source>
</evidence>